<dbReference type="PANTHER" id="PTHR10061:SF0">
    <property type="entry name" value="S-FORMYLGLUTATHIONE HYDROLASE"/>
    <property type="match status" value="1"/>
</dbReference>
<dbReference type="Proteomes" id="UP001168167">
    <property type="component" value="Unassembled WGS sequence"/>
</dbReference>
<dbReference type="Gene3D" id="3.40.50.1820">
    <property type="entry name" value="alpha/beta hydrolase"/>
    <property type="match status" value="1"/>
</dbReference>
<dbReference type="InterPro" id="IPR014186">
    <property type="entry name" value="S-formylglutathione_hydrol"/>
</dbReference>
<dbReference type="InterPro" id="IPR000801">
    <property type="entry name" value="Esterase-like"/>
</dbReference>
<evidence type="ECO:0000256" key="6">
    <source>
        <dbReference type="NCBIfam" id="TIGR02821"/>
    </source>
</evidence>
<comment type="catalytic activity">
    <reaction evidence="5 7">
        <text>S-formylglutathione + H2O = formate + glutathione + H(+)</text>
        <dbReference type="Rhea" id="RHEA:14961"/>
        <dbReference type="ChEBI" id="CHEBI:15377"/>
        <dbReference type="ChEBI" id="CHEBI:15378"/>
        <dbReference type="ChEBI" id="CHEBI:15740"/>
        <dbReference type="ChEBI" id="CHEBI:57688"/>
        <dbReference type="ChEBI" id="CHEBI:57925"/>
        <dbReference type="EC" id="3.1.2.12"/>
    </reaction>
</comment>
<comment type="similarity">
    <text evidence="1 7">Belongs to the esterase D family.</text>
</comment>
<dbReference type="NCBIfam" id="TIGR02821">
    <property type="entry name" value="fghA_ester_D"/>
    <property type="match status" value="1"/>
</dbReference>
<evidence type="ECO:0000256" key="3">
    <source>
        <dbReference type="ARBA" id="ARBA00022487"/>
    </source>
</evidence>
<protein>
    <recommendedName>
        <fullName evidence="2 6">S-formylglutathione hydrolase</fullName>
        <ecNumber evidence="2 6">3.1.2.12</ecNumber>
    </recommendedName>
</protein>
<reference evidence="8" key="1">
    <citation type="submission" date="2022-08" db="EMBL/GenBank/DDBJ databases">
        <authorList>
            <person name="Dzunkova M."/>
            <person name="La Clair J."/>
            <person name="Tyml T."/>
            <person name="Doud D."/>
            <person name="Schulz F."/>
            <person name="Piquer S."/>
            <person name="Porcel Sanchis D."/>
            <person name="Osborn A."/>
            <person name="Robinson D."/>
            <person name="Louie K.B."/>
            <person name="Bowen B.P."/>
            <person name="Bowers R."/>
            <person name="Lee J."/>
            <person name="Arnau Llombart V."/>
            <person name="Diaz Villanueva W."/>
            <person name="Gosliner T."/>
            <person name="Northen T."/>
            <person name="Cheng J.-F."/>
            <person name="Burkart M.D."/>
            <person name="Woyke T."/>
        </authorList>
    </citation>
    <scope>NUCLEOTIDE SEQUENCE</scope>
    <source>
        <strain evidence="8">Df01</strain>
    </source>
</reference>
<evidence type="ECO:0000256" key="7">
    <source>
        <dbReference type="RuleBase" id="RU363068"/>
    </source>
</evidence>
<dbReference type="GO" id="GO:0018738">
    <property type="term" value="F:S-formylglutathione hydrolase activity"/>
    <property type="evidence" value="ECO:0007669"/>
    <property type="project" value="UniProtKB-EC"/>
</dbReference>
<keyword evidence="3 7" id="KW-0719">Serine esterase</keyword>
<dbReference type="Pfam" id="PF00756">
    <property type="entry name" value="Esterase"/>
    <property type="match status" value="1"/>
</dbReference>
<comment type="caution">
    <text evidence="8">The sequence shown here is derived from an EMBL/GenBank/DDBJ whole genome shotgun (WGS) entry which is preliminary data.</text>
</comment>
<evidence type="ECO:0000313" key="8">
    <source>
        <dbReference type="EMBL" id="MDM5147043.1"/>
    </source>
</evidence>
<evidence type="ECO:0000256" key="5">
    <source>
        <dbReference type="ARBA" id="ARBA00047590"/>
    </source>
</evidence>
<evidence type="ECO:0000313" key="9">
    <source>
        <dbReference type="Proteomes" id="UP001168167"/>
    </source>
</evidence>
<gene>
    <name evidence="8" type="primary">fghA</name>
    <name evidence="8" type="ORF">NQX30_01400</name>
</gene>
<name>A0ABT7QK13_9GAMM</name>
<keyword evidence="9" id="KW-1185">Reference proteome</keyword>
<accession>A0ABT7QK13</accession>
<evidence type="ECO:0000256" key="4">
    <source>
        <dbReference type="ARBA" id="ARBA00022801"/>
    </source>
</evidence>
<keyword evidence="4 7" id="KW-0378">Hydrolase</keyword>
<dbReference type="PANTHER" id="PTHR10061">
    <property type="entry name" value="S-FORMYLGLUTATHIONE HYDROLASE"/>
    <property type="match status" value="1"/>
</dbReference>
<dbReference type="InterPro" id="IPR029058">
    <property type="entry name" value="AB_hydrolase_fold"/>
</dbReference>
<dbReference type="EC" id="3.1.2.12" evidence="2 6"/>
<dbReference type="EMBL" id="JANQAO010000001">
    <property type="protein sequence ID" value="MDM5147043.1"/>
    <property type="molecule type" value="Genomic_DNA"/>
</dbReference>
<dbReference type="SUPFAM" id="SSF53474">
    <property type="entry name" value="alpha/beta-Hydrolases"/>
    <property type="match status" value="1"/>
</dbReference>
<proteinExistence type="inferred from homology"/>
<evidence type="ECO:0000256" key="1">
    <source>
        <dbReference type="ARBA" id="ARBA00005622"/>
    </source>
</evidence>
<evidence type="ECO:0000256" key="2">
    <source>
        <dbReference type="ARBA" id="ARBA00012479"/>
    </source>
</evidence>
<sequence>METVSKNLCFGGVQSICQHQSETVGTAMRFSVYSPPQAKKSSVPVLWWLSGLTCTEENFTFKAGAQRYAAEHGLLLVAPDTSPRGADIDGENDAYDFGTGAGFYVDATVPPWDKNYRMFSYVSNELPQVVSNHFPANIEQQGISGHSMGGHGALIIALKNPGQYRSVSAFSPICNPTECAWGKKALSGYLGKDSAAWRQWDATTLIEDGYRCPAPLIDQGTADEFLHNGQLRPDALQSACNKHGQPLDLRTQPGCDHSYYFIASFIGEHIAHHAAALRS</sequence>
<organism evidence="8 9">
    <name type="scientific">Candidatus Doriopsillibacter californiensis</name>
    <dbReference type="NCBI Taxonomy" id="2970740"/>
    <lineage>
        <taxon>Bacteria</taxon>
        <taxon>Pseudomonadati</taxon>
        <taxon>Pseudomonadota</taxon>
        <taxon>Gammaproteobacteria</taxon>
        <taxon>Candidatus Tethybacterales</taxon>
        <taxon>Candidatus Persebacteraceae</taxon>
        <taxon>Candidatus Doriopsillibacter</taxon>
    </lineage>
</organism>
<reference evidence="8" key="2">
    <citation type="journal article" date="2023" name="Microbiome">
        <title>Synthase-selected sorting approach identifies a beta-lactone synthase in a nudibranch symbiotic bacterium.</title>
        <authorList>
            <person name="Dzunkova M."/>
            <person name="La Clair J.J."/>
            <person name="Tyml T."/>
            <person name="Doud D."/>
            <person name="Schulz F."/>
            <person name="Piquer-Esteban S."/>
            <person name="Porcel Sanchis D."/>
            <person name="Osborn A."/>
            <person name="Robinson D."/>
            <person name="Louie K.B."/>
            <person name="Bowen B.P."/>
            <person name="Bowers R.M."/>
            <person name="Lee J."/>
            <person name="Arnau V."/>
            <person name="Diaz-Villanueva W."/>
            <person name="Stepanauskas R."/>
            <person name="Gosliner T."/>
            <person name="Date S.V."/>
            <person name="Northen T.R."/>
            <person name="Cheng J.F."/>
            <person name="Burkart M.D."/>
            <person name="Woyke T."/>
        </authorList>
    </citation>
    <scope>NUCLEOTIDE SEQUENCE</scope>
    <source>
        <strain evidence="8">Df01</strain>
    </source>
</reference>
<comment type="function">
    <text evidence="7">Serine hydrolase involved in the detoxification of formaldehyde.</text>
</comment>